<gene>
    <name evidence="1" type="ORF">G8549_004536</name>
</gene>
<evidence type="ECO:0000313" key="1">
    <source>
        <dbReference type="EMBL" id="HAG4612923.1"/>
    </source>
</evidence>
<comment type="caution">
    <text evidence="1">The sequence shown here is derived from an EMBL/GenBank/DDBJ whole genome shotgun (WGS) entry which is preliminary data.</text>
</comment>
<accession>A0A763UWY6</accession>
<name>A0A763UWY6_SALER</name>
<dbReference type="AlphaFoldDB" id="A0A763UWY6"/>
<organism evidence="1">
    <name type="scientific">Salmonella enterica</name>
    <name type="common">Salmonella choleraesuis</name>
    <dbReference type="NCBI Taxonomy" id="28901"/>
    <lineage>
        <taxon>Bacteria</taxon>
        <taxon>Pseudomonadati</taxon>
        <taxon>Pseudomonadota</taxon>
        <taxon>Gammaproteobacteria</taxon>
        <taxon>Enterobacterales</taxon>
        <taxon>Enterobacteriaceae</taxon>
        <taxon>Salmonella</taxon>
    </lineage>
</organism>
<protein>
    <submittedName>
        <fullName evidence="1">Uncharacterized protein</fullName>
    </submittedName>
</protein>
<proteinExistence type="predicted"/>
<dbReference type="EMBL" id="DAAYKR010000016">
    <property type="protein sequence ID" value="HAG4612923.1"/>
    <property type="molecule type" value="Genomic_DNA"/>
</dbReference>
<sequence length="111" mass="12846">MKTLKQAAMQFLANVRQNRCTKLSYRDAIDGLSIDDKNEITRCTHKDSRATIAALRHLISEIESIESYEYIVILHNGNGYDVRTVYKSEEEALMQFRRYVMNNKKVSLTIG</sequence>
<reference evidence="1" key="1">
    <citation type="journal article" date="2018" name="Genome Biol.">
        <title>SKESA: strategic k-mer extension for scrupulous assemblies.</title>
        <authorList>
            <person name="Souvorov A."/>
            <person name="Agarwala R."/>
            <person name="Lipman D.J."/>
        </authorList>
    </citation>
    <scope>NUCLEOTIDE SEQUENCE</scope>
    <source>
        <strain evidence="1">MA.CCC_P6</strain>
    </source>
</reference>
<reference evidence="1" key="2">
    <citation type="submission" date="2020-02" db="EMBL/GenBank/DDBJ databases">
        <authorList>
            <consortium name="NCBI Pathogen Detection Project"/>
        </authorList>
    </citation>
    <scope>NUCLEOTIDE SEQUENCE</scope>
    <source>
        <strain evidence="1">MA.CCC_P6</strain>
    </source>
</reference>